<reference evidence="2 3" key="1">
    <citation type="journal article" date="2024" name="J Genomics">
        <title>Draft genome sequencing and assembly of Favolaschia claudopus CIRM-BRFM 2984 isolated from oak limbs.</title>
        <authorList>
            <person name="Navarro D."/>
            <person name="Drula E."/>
            <person name="Chaduli D."/>
            <person name="Cazenave R."/>
            <person name="Ahrendt S."/>
            <person name="Wang J."/>
            <person name="Lipzen A."/>
            <person name="Daum C."/>
            <person name="Barry K."/>
            <person name="Grigoriev I.V."/>
            <person name="Favel A."/>
            <person name="Rosso M.N."/>
            <person name="Martin F."/>
        </authorList>
    </citation>
    <scope>NUCLEOTIDE SEQUENCE [LARGE SCALE GENOMIC DNA]</scope>
    <source>
        <strain evidence="2 3">CIRM-BRFM 2984</strain>
    </source>
</reference>
<evidence type="ECO:0000313" key="3">
    <source>
        <dbReference type="Proteomes" id="UP001362999"/>
    </source>
</evidence>
<dbReference type="EMBL" id="JAWWNJ010000129">
    <property type="protein sequence ID" value="KAK6987756.1"/>
    <property type="molecule type" value="Genomic_DNA"/>
</dbReference>
<comment type="caution">
    <text evidence="2">The sequence shown here is derived from an EMBL/GenBank/DDBJ whole genome shotgun (WGS) entry which is preliminary data.</text>
</comment>
<keyword evidence="3" id="KW-1185">Reference proteome</keyword>
<evidence type="ECO:0000313" key="2">
    <source>
        <dbReference type="EMBL" id="KAK6987756.1"/>
    </source>
</evidence>
<dbReference type="AlphaFoldDB" id="A0AAV9ZNU9"/>
<accession>A0AAV9ZNU9</accession>
<proteinExistence type="predicted"/>
<protein>
    <submittedName>
        <fullName evidence="2">Uncharacterized protein</fullName>
    </submittedName>
</protein>
<dbReference type="Proteomes" id="UP001362999">
    <property type="component" value="Unassembled WGS sequence"/>
</dbReference>
<evidence type="ECO:0000256" key="1">
    <source>
        <dbReference type="SAM" id="MobiDB-lite"/>
    </source>
</evidence>
<name>A0AAV9ZNU9_9AGAR</name>
<gene>
    <name evidence="2" type="ORF">R3P38DRAFT_3230330</name>
</gene>
<organism evidence="2 3">
    <name type="scientific">Favolaschia claudopus</name>
    <dbReference type="NCBI Taxonomy" id="2862362"/>
    <lineage>
        <taxon>Eukaryota</taxon>
        <taxon>Fungi</taxon>
        <taxon>Dikarya</taxon>
        <taxon>Basidiomycota</taxon>
        <taxon>Agaricomycotina</taxon>
        <taxon>Agaricomycetes</taxon>
        <taxon>Agaricomycetidae</taxon>
        <taxon>Agaricales</taxon>
        <taxon>Marasmiineae</taxon>
        <taxon>Mycenaceae</taxon>
        <taxon>Favolaschia</taxon>
    </lineage>
</organism>
<sequence length="370" mass="41647">MLDRTSGQIDAKEIVIENPELEEQNRKKLSDTEKVPERAELAELSSSTGKVPDTSDTEEEDYRRDYDLEPQPLFGPDTDIVLTPQLVQTRVHKQLARADLDPEPTLACMRQNPAIVSGSTTLPVLVDAKFPPNDLDLYTTAPYETAMINMMHRAEYGDMRMADNPYREMQGILRTHWLKKGKKVVNIIIVPDDNAATAIFHFHSTIVMNYFSGYGGILNSSVAQSDAQRRRVARCIDKYTLRGFDMKTNLNEHKNWEQHTCAADASCPTTFRSLHDHASLFIPFPDFATAAPVYDGRTSVVWSLGGDACTAKNVYHKLFSVSTPIFVKEKKPITFDPDIIRGLAPRRLQVDEYTMIPSSEAGEEETESES</sequence>
<feature type="region of interest" description="Disordered" evidence="1">
    <location>
        <begin position="1"/>
        <end position="62"/>
    </location>
</feature>
<feature type="compositionally biased region" description="Basic and acidic residues" evidence="1">
    <location>
        <begin position="23"/>
        <end position="41"/>
    </location>
</feature>